<dbReference type="OrthoDB" id="10041at2157"/>
<dbReference type="NCBIfam" id="TIGR01488">
    <property type="entry name" value="HAD-SF-IB"/>
    <property type="match status" value="1"/>
</dbReference>
<keyword evidence="4" id="KW-0028">Amino-acid biosynthesis</keyword>
<reference evidence="9" key="4">
    <citation type="journal article" date="2023" name="Microbiol. Resour. Announc.">
        <title>Complete Genome Sequence of Vulcanisaeta souniana Strain IC-059, a Hyperthermophilic Archaeon Isolated from Hot Spring Water in Japan.</title>
        <authorList>
            <person name="Kato S."/>
            <person name="Itoh T."/>
            <person name="Wu L."/>
            <person name="Ma J."/>
            <person name="Ohkuma M."/>
        </authorList>
    </citation>
    <scope>NUCLEOTIDE SEQUENCE</scope>
    <source>
        <strain evidence="9">JCM 11219</strain>
    </source>
</reference>
<reference evidence="10" key="1">
    <citation type="journal article" date="2014" name="Int. J. Syst. Evol. Microbiol.">
        <title>Complete genome sequence of Corynebacterium casei LMG S-19264T (=DSM 44701T), isolated from a smear-ripened cheese.</title>
        <authorList>
            <consortium name="US DOE Joint Genome Institute (JGI-PGF)"/>
            <person name="Walter F."/>
            <person name="Albersmeier A."/>
            <person name="Kalinowski J."/>
            <person name="Ruckert C."/>
        </authorList>
    </citation>
    <scope>NUCLEOTIDE SEQUENCE</scope>
    <source>
        <strain evidence="10">JCM 11219</strain>
    </source>
</reference>
<evidence type="ECO:0000256" key="8">
    <source>
        <dbReference type="ARBA" id="ARBA00023299"/>
    </source>
</evidence>
<evidence type="ECO:0000313" key="9">
    <source>
        <dbReference type="EMBL" id="BDR92285.1"/>
    </source>
</evidence>
<dbReference type="SUPFAM" id="SSF56784">
    <property type="entry name" value="HAD-like"/>
    <property type="match status" value="1"/>
</dbReference>
<dbReference type="GO" id="GO:0006564">
    <property type="term" value="P:L-serine biosynthetic process"/>
    <property type="evidence" value="ECO:0007669"/>
    <property type="project" value="UniProtKB-KW"/>
</dbReference>
<dbReference type="Proteomes" id="UP001060771">
    <property type="component" value="Chromosome"/>
</dbReference>
<dbReference type="PANTHER" id="PTHR43344">
    <property type="entry name" value="PHOSPHOSERINE PHOSPHATASE"/>
    <property type="match status" value="1"/>
</dbReference>
<keyword evidence="5" id="KW-0479">Metal-binding</keyword>
<dbReference type="EC" id="3.1.3.3" evidence="3"/>
<dbReference type="Gene3D" id="3.40.50.1000">
    <property type="entry name" value="HAD superfamily/HAD-like"/>
    <property type="match status" value="1"/>
</dbReference>
<sequence>MIRVAILDVDGVLTYFRSAWQHLHKVLGTDNWALINRAAYSSGLINYRDWALTDALLWIGVPRTWIEIPITLRKGAVELLRFLRDNGIRIIAVSGGLNYTGIPIKNYVDYFISNELIFNEDNTLLSVRVNVENKDFINELITGMGISWDDTMAIGDSDMDIPMLRRARYSIAYNPVSEEVANIARIVINSDTLYPLIDVTKAILGM</sequence>
<dbReference type="EMBL" id="AP026830">
    <property type="protein sequence ID" value="BDR92285.1"/>
    <property type="molecule type" value="Genomic_DNA"/>
</dbReference>
<evidence type="ECO:0000256" key="1">
    <source>
        <dbReference type="ARBA" id="ARBA00001946"/>
    </source>
</evidence>
<dbReference type="RefSeq" id="WP_188602870.1">
    <property type="nucleotide sequence ID" value="NZ_AP026830.1"/>
</dbReference>
<dbReference type="GO" id="GO:0036424">
    <property type="term" value="F:L-phosphoserine phosphatase activity"/>
    <property type="evidence" value="ECO:0007669"/>
    <property type="project" value="TreeGrafter"/>
</dbReference>
<evidence type="ECO:0000313" key="10">
    <source>
        <dbReference type="EMBL" id="GGI74403.1"/>
    </source>
</evidence>
<comment type="pathway">
    <text evidence="2">Amino-acid biosynthesis; L-serine biosynthesis; L-serine from 3-phospho-D-glycerate: step 3/3.</text>
</comment>
<accession>A0A830E6C0</accession>
<evidence type="ECO:0000256" key="4">
    <source>
        <dbReference type="ARBA" id="ARBA00022605"/>
    </source>
</evidence>
<gene>
    <name evidence="10" type="ORF">GCM10007112_08950</name>
    <name evidence="9" type="ORF">Vsou_13780</name>
</gene>
<dbReference type="GO" id="GO:0000287">
    <property type="term" value="F:magnesium ion binding"/>
    <property type="evidence" value="ECO:0007669"/>
    <property type="project" value="TreeGrafter"/>
</dbReference>
<dbReference type="InterPro" id="IPR023214">
    <property type="entry name" value="HAD_sf"/>
</dbReference>
<evidence type="ECO:0000256" key="5">
    <source>
        <dbReference type="ARBA" id="ARBA00022723"/>
    </source>
</evidence>
<dbReference type="AlphaFoldDB" id="A0A830E6C0"/>
<dbReference type="EMBL" id="BMNM01000003">
    <property type="protein sequence ID" value="GGI74403.1"/>
    <property type="molecule type" value="Genomic_DNA"/>
</dbReference>
<dbReference type="GO" id="GO:0005737">
    <property type="term" value="C:cytoplasm"/>
    <property type="evidence" value="ECO:0007669"/>
    <property type="project" value="TreeGrafter"/>
</dbReference>
<dbReference type="InterPro" id="IPR050582">
    <property type="entry name" value="HAD-like_SerB"/>
</dbReference>
<proteinExistence type="predicted"/>
<dbReference type="GeneID" id="76206925"/>
<name>A0A830E6C0_9CREN</name>
<evidence type="ECO:0000313" key="12">
    <source>
        <dbReference type="Proteomes" id="UP001060771"/>
    </source>
</evidence>
<protein>
    <recommendedName>
        <fullName evidence="3">phosphoserine phosphatase</fullName>
        <ecNumber evidence="3">3.1.3.3</ecNumber>
    </recommendedName>
</protein>
<dbReference type="Proteomes" id="UP000657075">
    <property type="component" value="Unassembled WGS sequence"/>
</dbReference>
<dbReference type="PANTHER" id="PTHR43344:SF2">
    <property type="entry name" value="PHOSPHOSERINE PHOSPHATASE"/>
    <property type="match status" value="1"/>
</dbReference>
<reference evidence="12" key="3">
    <citation type="submission" date="2022-09" db="EMBL/GenBank/DDBJ databases">
        <title>Complete genome sequence of Vulcanisaeta souniana.</title>
        <authorList>
            <person name="Kato S."/>
            <person name="Itoh T."/>
            <person name="Ohkuma M."/>
        </authorList>
    </citation>
    <scope>NUCLEOTIDE SEQUENCE [LARGE SCALE GENOMIC DNA]</scope>
    <source>
        <strain evidence="12">JCM 11219</strain>
    </source>
</reference>
<keyword evidence="8" id="KW-0718">Serine biosynthesis</keyword>
<organism evidence="10 11">
    <name type="scientific">Vulcanisaeta souniana JCM 11219</name>
    <dbReference type="NCBI Taxonomy" id="1293586"/>
    <lineage>
        <taxon>Archaea</taxon>
        <taxon>Thermoproteota</taxon>
        <taxon>Thermoprotei</taxon>
        <taxon>Thermoproteales</taxon>
        <taxon>Thermoproteaceae</taxon>
        <taxon>Vulcanisaeta</taxon>
    </lineage>
</organism>
<evidence type="ECO:0000256" key="3">
    <source>
        <dbReference type="ARBA" id="ARBA00012640"/>
    </source>
</evidence>
<evidence type="ECO:0000313" key="11">
    <source>
        <dbReference type="Proteomes" id="UP000657075"/>
    </source>
</evidence>
<keyword evidence="6" id="KW-0378">Hydrolase</keyword>
<evidence type="ECO:0000256" key="2">
    <source>
        <dbReference type="ARBA" id="ARBA00005135"/>
    </source>
</evidence>
<dbReference type="InterPro" id="IPR036412">
    <property type="entry name" value="HAD-like_sf"/>
</dbReference>
<evidence type="ECO:0000256" key="7">
    <source>
        <dbReference type="ARBA" id="ARBA00022842"/>
    </source>
</evidence>
<reference evidence="10" key="2">
    <citation type="submission" date="2020-09" db="EMBL/GenBank/DDBJ databases">
        <authorList>
            <person name="Sun Q."/>
            <person name="Ohkuma M."/>
        </authorList>
    </citation>
    <scope>NUCLEOTIDE SEQUENCE</scope>
    <source>
        <strain evidence="10">JCM 11219</strain>
    </source>
</reference>
<keyword evidence="7" id="KW-0460">Magnesium</keyword>
<evidence type="ECO:0000256" key="6">
    <source>
        <dbReference type="ARBA" id="ARBA00022801"/>
    </source>
</evidence>
<keyword evidence="12" id="KW-1185">Reference proteome</keyword>
<comment type="cofactor">
    <cofactor evidence="1">
        <name>Mg(2+)</name>
        <dbReference type="ChEBI" id="CHEBI:18420"/>
    </cofactor>
</comment>
<dbReference type="Pfam" id="PF00702">
    <property type="entry name" value="Hydrolase"/>
    <property type="match status" value="1"/>
</dbReference>